<evidence type="ECO:0000313" key="3">
    <source>
        <dbReference type="Proteomes" id="UP001358417"/>
    </source>
</evidence>
<name>A0AAV9N459_9EURO</name>
<gene>
    <name evidence="2" type="ORF">LTR84_006669</name>
</gene>
<sequence length="487" mass="53669">MADPFSTVSAVSSGFTTSLRIFQIIYEIQAVGEQTRDLLETTKLVTETITQVKKLRHQKSCLLNDTEKVYIDNCISASENAVKDVAILAERSRADMVTRQGRTKDISFKSRALYVLKDSPKVPTNINRMSIATQGLNASMGILCSRTGPIKANLYRSHSSAVDRRSSTLKPPPPYELVEFLQRRTKSDPEQLHEFARTGESLAGEVEKTPTTHHHEHVIEDITTQARYKQVVCPSDYHSAPQVHEESLGGPTLSLAGVEEGASNCRSPEILAIPRHGYSGLPARTSETPFETRATAAEILKPIPPPIPPRPKGFQARVIDPFFNTSNLQYQGMPDCSPNQMRKAQCRYELGTTAPQRKPPPTPPDTTTLAELSSITIQHSQETNPSARSMQPNCYELDSNAGTGVDFIVQATTKSPPATSYLLDMRSSQSFLSAELSAASSSVLTPSFEVPAEYIDDTYIQSFSSSPAPTPQRQLSHGRRWLEDHAL</sequence>
<feature type="compositionally biased region" description="Polar residues" evidence="1">
    <location>
        <begin position="463"/>
        <end position="475"/>
    </location>
</feature>
<feature type="region of interest" description="Disordered" evidence="1">
    <location>
        <begin position="463"/>
        <end position="487"/>
    </location>
</feature>
<protein>
    <recommendedName>
        <fullName evidence="4">Fungal N-terminal domain-containing protein</fullName>
    </recommendedName>
</protein>
<keyword evidence="3" id="KW-1185">Reference proteome</keyword>
<organism evidence="2 3">
    <name type="scientific">Exophiala bonariae</name>
    <dbReference type="NCBI Taxonomy" id="1690606"/>
    <lineage>
        <taxon>Eukaryota</taxon>
        <taxon>Fungi</taxon>
        <taxon>Dikarya</taxon>
        <taxon>Ascomycota</taxon>
        <taxon>Pezizomycotina</taxon>
        <taxon>Eurotiomycetes</taxon>
        <taxon>Chaetothyriomycetidae</taxon>
        <taxon>Chaetothyriales</taxon>
        <taxon>Herpotrichiellaceae</taxon>
        <taxon>Exophiala</taxon>
    </lineage>
</organism>
<dbReference type="Proteomes" id="UP001358417">
    <property type="component" value="Unassembled WGS sequence"/>
</dbReference>
<reference evidence="2 3" key="1">
    <citation type="submission" date="2023-08" db="EMBL/GenBank/DDBJ databases">
        <title>Black Yeasts Isolated from many extreme environments.</title>
        <authorList>
            <person name="Coleine C."/>
            <person name="Stajich J.E."/>
            <person name="Selbmann L."/>
        </authorList>
    </citation>
    <scope>NUCLEOTIDE SEQUENCE [LARGE SCALE GENOMIC DNA]</scope>
    <source>
        <strain evidence="2 3">CCFEE 5792</strain>
    </source>
</reference>
<dbReference type="RefSeq" id="XP_064703116.1">
    <property type="nucleotide sequence ID" value="XM_064850229.1"/>
</dbReference>
<accession>A0AAV9N459</accession>
<dbReference type="AlphaFoldDB" id="A0AAV9N459"/>
<evidence type="ECO:0000313" key="2">
    <source>
        <dbReference type="EMBL" id="KAK5047572.1"/>
    </source>
</evidence>
<dbReference type="EMBL" id="JAVRRD010000025">
    <property type="protein sequence ID" value="KAK5047572.1"/>
    <property type="molecule type" value="Genomic_DNA"/>
</dbReference>
<evidence type="ECO:0008006" key="4">
    <source>
        <dbReference type="Google" id="ProtNLM"/>
    </source>
</evidence>
<proteinExistence type="predicted"/>
<comment type="caution">
    <text evidence="2">The sequence shown here is derived from an EMBL/GenBank/DDBJ whole genome shotgun (WGS) entry which is preliminary data.</text>
</comment>
<dbReference type="GeneID" id="89974840"/>
<evidence type="ECO:0000256" key="1">
    <source>
        <dbReference type="SAM" id="MobiDB-lite"/>
    </source>
</evidence>